<feature type="compositionally biased region" description="Polar residues" evidence="3">
    <location>
        <begin position="746"/>
        <end position="773"/>
    </location>
</feature>
<comment type="caution">
    <text evidence="4">The sequence shown here is derived from an EMBL/GenBank/DDBJ whole genome shotgun (WGS) entry which is preliminary data.</text>
</comment>
<evidence type="ECO:0000256" key="1">
    <source>
        <dbReference type="ARBA" id="ARBA00004123"/>
    </source>
</evidence>
<organism evidence="4 5">
    <name type="scientific">Leucocoprinus leucothites</name>
    <dbReference type="NCBI Taxonomy" id="201217"/>
    <lineage>
        <taxon>Eukaryota</taxon>
        <taxon>Fungi</taxon>
        <taxon>Dikarya</taxon>
        <taxon>Basidiomycota</taxon>
        <taxon>Agaricomycotina</taxon>
        <taxon>Agaricomycetes</taxon>
        <taxon>Agaricomycetidae</taxon>
        <taxon>Agaricales</taxon>
        <taxon>Agaricineae</taxon>
        <taxon>Agaricaceae</taxon>
        <taxon>Leucocoprinus</taxon>
    </lineage>
</organism>
<keyword evidence="5" id="KW-1185">Reference proteome</keyword>
<feature type="compositionally biased region" description="Low complexity" evidence="3">
    <location>
        <begin position="473"/>
        <end position="484"/>
    </location>
</feature>
<feature type="compositionally biased region" description="Low complexity" evidence="3">
    <location>
        <begin position="164"/>
        <end position="175"/>
    </location>
</feature>
<feature type="region of interest" description="Disordered" evidence="3">
    <location>
        <begin position="1"/>
        <end position="402"/>
    </location>
</feature>
<dbReference type="EMBL" id="JAACJO010000003">
    <property type="protein sequence ID" value="KAF5361091.1"/>
    <property type="molecule type" value="Genomic_DNA"/>
</dbReference>
<dbReference type="Pfam" id="PF05964">
    <property type="entry name" value="FYRN"/>
    <property type="match status" value="1"/>
</dbReference>
<evidence type="ECO:0000256" key="3">
    <source>
        <dbReference type="SAM" id="MobiDB-lite"/>
    </source>
</evidence>
<dbReference type="OrthoDB" id="285793at2759"/>
<feature type="region of interest" description="Disordered" evidence="3">
    <location>
        <begin position="743"/>
        <end position="832"/>
    </location>
</feature>
<feature type="compositionally biased region" description="Polar residues" evidence="3">
    <location>
        <begin position="309"/>
        <end position="323"/>
    </location>
</feature>
<dbReference type="SMART" id="SM00541">
    <property type="entry name" value="FYRN"/>
    <property type="match status" value="1"/>
</dbReference>
<evidence type="ECO:0000256" key="2">
    <source>
        <dbReference type="ARBA" id="ARBA00023242"/>
    </source>
</evidence>
<evidence type="ECO:0000313" key="5">
    <source>
        <dbReference type="Proteomes" id="UP000559027"/>
    </source>
</evidence>
<dbReference type="GO" id="GO:0051726">
    <property type="term" value="P:regulation of cell cycle"/>
    <property type="evidence" value="ECO:0007669"/>
    <property type="project" value="TreeGrafter"/>
</dbReference>
<evidence type="ECO:0000313" key="4">
    <source>
        <dbReference type="EMBL" id="KAF5361091.1"/>
    </source>
</evidence>
<feature type="compositionally biased region" description="Low complexity" evidence="3">
    <location>
        <begin position="190"/>
        <end position="209"/>
    </location>
</feature>
<keyword evidence="2" id="KW-0539">Nucleus</keyword>
<sequence length="832" mass="87933">MTLVTAKDPKVESSLVPESGSPSTLESQNLTRYQKLADKTTNGGEVSLDTEQKQRIFTVAQGSGVNEPDEQLEDKSSHPGATVSPVRPHAELAESTPARSPSMTSGSDTLGYPVCSTEHTQTPSTAASAPPQQQQQQPNVQEIVNAPGTPSHSLESSIETGTINNPPSFPSSSTNGQPLVNGKSAPPIPSSIFPASTASNAPSIPSSPSHLNSVQQATPTEDVNMSANVHNTRGSHNTVDEDEPLSRRTRSRRKRPPNSLSKEPAKRARTSLDTTTEGRSMSAVYINGKLSADVEMHDPSPVPMGESGPSIQPQKSPILTSAMESHGPPPEPPQSQMTNANLDPNLDPALTSSGSTSISTVPGALGDAPNQPSFSDDKPSNSSSTISEQPRPDSDPSSSLANNPYLALSTAFLKGATGSGGTGFNPYALYYGPGTPITPHTPTYSYPYIYHLPSPITPQAMYPASPSFPSPPTSQKSPPAASTSNGESQRQKPKRLKAHTVTSGNHNIPIVPRDKKGKPMLPLNVGIMTVIRLGEVCMREHFHTERYIFPVGYEVTRRYLSTIDPNSEVVYHCTILDGGDGPKFQIVPSDAPDKIVIAGTATGAWSNIVKQANAIRSRQHSNSVSGPDFFGLGQNTIKHLIQELPNADRLRDYVWQNFIEGGPLGGRHAAVTPALPEDYDSTQPIGALYPSERERLRQEVNLSPRGLSYYPQHIIAQAEAQRKQQSEPNAPVLDVSLLQASAVGPPSTSAPGANGHISESTLLSGQPSTTPGLTQPQATPPVPPTPDMNSQSSSTPVPTTIAGIMSAYPVPTPPPASAPAQASPAPTPSQSS</sequence>
<proteinExistence type="predicted"/>
<accession>A0A8H5GA98</accession>
<dbReference type="Proteomes" id="UP000559027">
    <property type="component" value="Unassembled WGS sequence"/>
</dbReference>
<dbReference type="AlphaFoldDB" id="A0A8H5GA98"/>
<reference evidence="4 5" key="1">
    <citation type="journal article" date="2020" name="ISME J.">
        <title>Uncovering the hidden diversity of litter-decomposition mechanisms in mushroom-forming fungi.</title>
        <authorList>
            <person name="Floudas D."/>
            <person name="Bentzer J."/>
            <person name="Ahren D."/>
            <person name="Johansson T."/>
            <person name="Persson P."/>
            <person name="Tunlid A."/>
        </authorList>
    </citation>
    <scope>NUCLEOTIDE SEQUENCE [LARGE SCALE GENOMIC DNA]</scope>
    <source>
        <strain evidence="4 5">CBS 146.42</strain>
    </source>
</reference>
<dbReference type="PANTHER" id="PTHR22715:SF0">
    <property type="entry name" value="TRANSFORMING GROWTH FACTOR BETA REGULATOR 1"/>
    <property type="match status" value="1"/>
</dbReference>
<feature type="compositionally biased region" description="Polar residues" evidence="3">
    <location>
        <begin position="350"/>
        <end position="360"/>
    </location>
</feature>
<dbReference type="Gene3D" id="3.30.160.360">
    <property type="match status" value="1"/>
</dbReference>
<feature type="compositionally biased region" description="Polar residues" evidence="3">
    <location>
        <begin position="20"/>
        <end position="32"/>
    </location>
</feature>
<feature type="compositionally biased region" description="Low complexity" evidence="3">
    <location>
        <begin position="120"/>
        <end position="138"/>
    </location>
</feature>
<feature type="compositionally biased region" description="Polar residues" evidence="3">
    <location>
        <begin position="210"/>
        <end position="237"/>
    </location>
</feature>
<feature type="compositionally biased region" description="Polar residues" evidence="3">
    <location>
        <begin position="148"/>
        <end position="163"/>
    </location>
</feature>
<dbReference type="InterPro" id="IPR003888">
    <property type="entry name" value="FYrich_N"/>
</dbReference>
<dbReference type="PANTHER" id="PTHR22715">
    <property type="entry name" value="TRANSFORMING GROWTH FACTOR BETA REGULATED GENE 1"/>
    <property type="match status" value="1"/>
</dbReference>
<dbReference type="InterPro" id="IPR003889">
    <property type="entry name" value="FYrich_C"/>
</dbReference>
<protein>
    <recommendedName>
        <fullName evidence="6">Transforming growth factor beta regulator 1</fullName>
    </recommendedName>
</protein>
<feature type="compositionally biased region" description="Low complexity" evidence="3">
    <location>
        <begin position="818"/>
        <end position="832"/>
    </location>
</feature>
<feature type="compositionally biased region" description="Polar residues" evidence="3">
    <location>
        <begin position="787"/>
        <end position="798"/>
    </location>
</feature>
<dbReference type="InterPro" id="IPR040092">
    <property type="entry name" value="TBRG1"/>
</dbReference>
<feature type="compositionally biased region" description="Basic residues" evidence="3">
    <location>
        <begin position="247"/>
        <end position="256"/>
    </location>
</feature>
<dbReference type="Pfam" id="PF05965">
    <property type="entry name" value="FYRC"/>
    <property type="match status" value="1"/>
</dbReference>
<name>A0A8H5GA98_9AGAR</name>
<feature type="region of interest" description="Disordered" evidence="3">
    <location>
        <begin position="461"/>
        <end position="515"/>
    </location>
</feature>
<dbReference type="GO" id="GO:0005634">
    <property type="term" value="C:nucleus"/>
    <property type="evidence" value="ECO:0007669"/>
    <property type="project" value="UniProtKB-SubCell"/>
</dbReference>
<feature type="compositionally biased region" description="Polar residues" evidence="3">
    <location>
        <begin position="97"/>
        <end position="108"/>
    </location>
</feature>
<comment type="subcellular location">
    <subcellularLocation>
        <location evidence="1">Nucleus</location>
    </subcellularLocation>
</comment>
<dbReference type="PROSITE" id="PS51543">
    <property type="entry name" value="FYRC"/>
    <property type="match status" value="1"/>
</dbReference>
<gene>
    <name evidence="4" type="ORF">D9756_005101</name>
</gene>
<dbReference type="PROSITE" id="PS51542">
    <property type="entry name" value="FYRN"/>
    <property type="match status" value="1"/>
</dbReference>
<evidence type="ECO:0008006" key="6">
    <source>
        <dbReference type="Google" id="ProtNLM"/>
    </source>
</evidence>